<keyword evidence="2 3" id="KW-0808">Transferase</keyword>
<comment type="caution">
    <text evidence="6">The sequence shown here is derived from an EMBL/GenBank/DDBJ whole genome shotgun (WGS) entry which is preliminary data.</text>
</comment>
<dbReference type="PROSITE" id="PS00375">
    <property type="entry name" value="UDPGT"/>
    <property type="match status" value="1"/>
</dbReference>
<organism evidence="6">
    <name type="scientific">Solanum chilense</name>
    <name type="common">Tomato</name>
    <name type="synonym">Lycopersicon chilense</name>
    <dbReference type="NCBI Taxonomy" id="4083"/>
    <lineage>
        <taxon>Eukaryota</taxon>
        <taxon>Viridiplantae</taxon>
        <taxon>Streptophyta</taxon>
        <taxon>Embryophyta</taxon>
        <taxon>Tracheophyta</taxon>
        <taxon>Spermatophyta</taxon>
        <taxon>Magnoliopsida</taxon>
        <taxon>eudicotyledons</taxon>
        <taxon>Gunneridae</taxon>
        <taxon>Pentapetalae</taxon>
        <taxon>asterids</taxon>
        <taxon>lamiids</taxon>
        <taxon>Solanales</taxon>
        <taxon>Solanaceae</taxon>
        <taxon>Solanoideae</taxon>
        <taxon>Solaneae</taxon>
        <taxon>Solanum</taxon>
        <taxon>Solanum subgen. Lycopersicon</taxon>
    </lineage>
</organism>
<protein>
    <recommendedName>
        <fullName evidence="4">Glycosyltransferase</fullName>
        <ecNumber evidence="4">2.4.1.-</ecNumber>
    </recommendedName>
</protein>
<dbReference type="Pfam" id="PF00201">
    <property type="entry name" value="UDPGT"/>
    <property type="match status" value="1"/>
</dbReference>
<dbReference type="EC" id="2.4.1.-" evidence="4"/>
<evidence type="ECO:0000256" key="1">
    <source>
        <dbReference type="ARBA" id="ARBA00009995"/>
    </source>
</evidence>
<dbReference type="CDD" id="cd03784">
    <property type="entry name" value="GT1_Gtf-like"/>
    <property type="match status" value="1"/>
</dbReference>
<dbReference type="FunFam" id="3.40.50.2000:FF:000056">
    <property type="entry name" value="Glycosyltransferase"/>
    <property type="match status" value="1"/>
</dbReference>
<keyword evidence="5" id="KW-0175">Coiled coil</keyword>
<keyword evidence="3" id="KW-0328">Glycosyltransferase</keyword>
<dbReference type="Gene3D" id="3.40.50.2000">
    <property type="entry name" value="Glycogen Phosphorylase B"/>
    <property type="match status" value="2"/>
</dbReference>
<dbReference type="PANTHER" id="PTHR48048:SF45">
    <property type="entry name" value="GLYCOSYLTRANSFERASE"/>
    <property type="match status" value="1"/>
</dbReference>
<dbReference type="AlphaFoldDB" id="A0A6N2ANY8"/>
<dbReference type="PANTHER" id="PTHR48048">
    <property type="entry name" value="GLYCOSYLTRANSFERASE"/>
    <property type="match status" value="1"/>
</dbReference>
<dbReference type="GO" id="GO:0035251">
    <property type="term" value="F:UDP-glucosyltransferase activity"/>
    <property type="evidence" value="ECO:0007669"/>
    <property type="project" value="InterPro"/>
</dbReference>
<evidence type="ECO:0000256" key="4">
    <source>
        <dbReference type="RuleBase" id="RU362057"/>
    </source>
</evidence>
<evidence type="ECO:0000256" key="5">
    <source>
        <dbReference type="SAM" id="Coils"/>
    </source>
</evidence>
<proteinExistence type="inferred from homology"/>
<dbReference type="InterPro" id="IPR035595">
    <property type="entry name" value="UDP_glycos_trans_CS"/>
</dbReference>
<feature type="coiled-coil region" evidence="5">
    <location>
        <begin position="407"/>
        <end position="434"/>
    </location>
</feature>
<evidence type="ECO:0000256" key="2">
    <source>
        <dbReference type="ARBA" id="ARBA00022679"/>
    </source>
</evidence>
<comment type="similarity">
    <text evidence="1 3">Belongs to the UDP-glycosyltransferase family.</text>
</comment>
<reference evidence="6" key="1">
    <citation type="submission" date="2019-05" db="EMBL/GenBank/DDBJ databases">
        <title>The de novo reference genome and transcriptome assemblies of the wild tomato species Solanum chilense.</title>
        <authorList>
            <person name="Stam R."/>
            <person name="Nosenko T."/>
            <person name="Hoerger A.C."/>
            <person name="Stephan W."/>
            <person name="Seidel M.A."/>
            <person name="Kuhn J.M.M."/>
            <person name="Haberer G."/>
            <person name="Tellier A."/>
        </authorList>
    </citation>
    <scope>NUCLEOTIDE SEQUENCE</scope>
    <source>
        <tissue evidence="6">Mature leaves</tissue>
    </source>
</reference>
<dbReference type="InterPro" id="IPR002213">
    <property type="entry name" value="UDP_glucos_trans"/>
</dbReference>
<evidence type="ECO:0000256" key="3">
    <source>
        <dbReference type="RuleBase" id="RU003718"/>
    </source>
</evidence>
<dbReference type="InterPro" id="IPR050481">
    <property type="entry name" value="UDP-glycosyltransf_plant"/>
</dbReference>
<evidence type="ECO:0000313" key="6">
    <source>
        <dbReference type="EMBL" id="TMW83469.1"/>
    </source>
</evidence>
<name>A0A6N2ANY8_SOLCI</name>
<dbReference type="SUPFAM" id="SSF53756">
    <property type="entry name" value="UDP-Glycosyltransferase/glycogen phosphorylase"/>
    <property type="match status" value="1"/>
</dbReference>
<gene>
    <name evidence="6" type="ORF">EJD97_001611</name>
</gene>
<accession>A0A6N2ANY8</accession>
<sequence>MGHLVAAIEIGKLLISRANWLSIVFFVIDLPIETRVHTYTNQSNQRLQFLHLSSPKTQTNHLSNRETLLVETFNNSKELVRNAIIQNFMTTSLVGVVVDMFSDKMIQVATELGLPSYVFFTSSAAFLGLMFYAQILKDEHNQDISDFKNSDTLLPVSTYIHPLPAKVLPNAMLDKIGRLHLPLSTARMLRKVKGIIINTFVEFELHSINTLDNDDGVPVLYPIGPIINLKQEPDESINSWLDEQQDSSVLFLCFGSYGSFDEEQLKEIAVALDRSGCRFLWSLRQPQGKGEIGASDDVARPEQVLPDGFLTRSMNRGKVIGWAPQVAVLSHRSIGGFITHCGWNSILESLWFGVPIATWPMYAEQQVNAFEMVVDLEIAVDIKMEYRSESPVLVTAEEIECAIRRLMFDSKEEKNGIRKKMEELKEKSRKTLLEGGSSYCFLESLINEFKDQSRVRKDTIPETNSTIKTS</sequence>
<dbReference type="EMBL" id="RXGB01011749">
    <property type="protein sequence ID" value="TMW83469.1"/>
    <property type="molecule type" value="Genomic_DNA"/>
</dbReference>